<evidence type="ECO:0000313" key="2">
    <source>
        <dbReference type="Ensembl" id="ENSOCUP00000041296.1"/>
    </source>
</evidence>
<accession>A0A5F9D7S6</accession>
<dbReference type="Bgee" id="ENSOCUG00000039098">
    <property type="expression patterns" value="Expressed in testis and 2 other cell types or tissues"/>
</dbReference>
<dbReference type="AlphaFoldDB" id="A0A5F9D7S6"/>
<dbReference type="EMBL" id="AAGW02058093">
    <property type="status" value="NOT_ANNOTATED_CDS"/>
    <property type="molecule type" value="Genomic_DNA"/>
</dbReference>
<feature type="chain" id="PRO_5023922322" evidence="1">
    <location>
        <begin position="28"/>
        <end position="77"/>
    </location>
</feature>
<reference evidence="2" key="2">
    <citation type="submission" date="2025-08" db="UniProtKB">
        <authorList>
            <consortium name="Ensembl"/>
        </authorList>
    </citation>
    <scope>IDENTIFICATION</scope>
    <source>
        <strain evidence="2">Thorbecke</strain>
    </source>
</reference>
<dbReference type="Pfam" id="PF05326">
    <property type="entry name" value="SVA"/>
    <property type="match status" value="1"/>
</dbReference>
<dbReference type="InParanoid" id="A0A5F9D7S6"/>
<dbReference type="EMBL" id="AAGW02058092">
    <property type="status" value="NOT_ANNOTATED_CDS"/>
    <property type="molecule type" value="Genomic_DNA"/>
</dbReference>
<proteinExistence type="predicted"/>
<reference evidence="2 3" key="1">
    <citation type="journal article" date="2011" name="Nature">
        <title>A high-resolution map of human evolutionary constraint using 29 mammals.</title>
        <authorList>
            <person name="Lindblad-Toh K."/>
            <person name="Garber M."/>
            <person name="Zuk O."/>
            <person name="Lin M.F."/>
            <person name="Parker B.J."/>
            <person name="Washietl S."/>
            <person name="Kheradpour P."/>
            <person name="Ernst J."/>
            <person name="Jordan G."/>
            <person name="Mauceli E."/>
            <person name="Ward L.D."/>
            <person name="Lowe C.B."/>
            <person name="Holloway A.K."/>
            <person name="Clamp M."/>
            <person name="Gnerre S."/>
            <person name="Alfoldi J."/>
            <person name="Beal K."/>
            <person name="Chang J."/>
            <person name="Clawson H."/>
            <person name="Cuff J."/>
            <person name="Di Palma F."/>
            <person name="Fitzgerald S."/>
            <person name="Flicek P."/>
            <person name="Guttman M."/>
            <person name="Hubisz M.J."/>
            <person name="Jaffe D.B."/>
            <person name="Jungreis I."/>
            <person name="Kent W.J."/>
            <person name="Kostka D."/>
            <person name="Lara M."/>
            <person name="Martins A.L."/>
            <person name="Massingham T."/>
            <person name="Moltke I."/>
            <person name="Raney B.J."/>
            <person name="Rasmussen M.D."/>
            <person name="Robinson J."/>
            <person name="Stark A."/>
            <person name="Vilella A.J."/>
            <person name="Wen J."/>
            <person name="Xie X."/>
            <person name="Zody M.C."/>
            <person name="Baldwin J."/>
            <person name="Bloom T."/>
            <person name="Chin C.W."/>
            <person name="Heiman D."/>
            <person name="Nicol R."/>
            <person name="Nusbaum C."/>
            <person name="Young S."/>
            <person name="Wilkinson J."/>
            <person name="Worley K.C."/>
            <person name="Kovar C.L."/>
            <person name="Muzny D.M."/>
            <person name="Gibbs R.A."/>
            <person name="Cree A."/>
            <person name="Dihn H.H."/>
            <person name="Fowler G."/>
            <person name="Jhangiani S."/>
            <person name="Joshi V."/>
            <person name="Lee S."/>
            <person name="Lewis L.R."/>
            <person name="Nazareth L.V."/>
            <person name="Okwuonu G."/>
            <person name="Santibanez J."/>
            <person name="Warren W.C."/>
            <person name="Mardis E.R."/>
            <person name="Weinstock G.M."/>
            <person name="Wilson R.K."/>
            <person name="Delehaunty K."/>
            <person name="Dooling D."/>
            <person name="Fronik C."/>
            <person name="Fulton L."/>
            <person name="Fulton B."/>
            <person name="Graves T."/>
            <person name="Minx P."/>
            <person name="Sodergren E."/>
            <person name="Birney E."/>
            <person name="Margulies E.H."/>
            <person name="Herrero J."/>
            <person name="Green E.D."/>
            <person name="Haussler D."/>
            <person name="Siepel A."/>
            <person name="Goldman N."/>
            <person name="Pollard K.S."/>
            <person name="Pedersen J.S."/>
            <person name="Lander E.S."/>
            <person name="Kellis M."/>
        </authorList>
    </citation>
    <scope>NUCLEOTIDE SEQUENCE [LARGE SCALE GENOMIC DNA]</scope>
    <source>
        <strain evidence="2 3">Thorbecke inbred</strain>
    </source>
</reference>
<feature type="signal peptide" evidence="1">
    <location>
        <begin position="1"/>
        <end position="27"/>
    </location>
</feature>
<evidence type="ECO:0000256" key="1">
    <source>
        <dbReference type="SAM" id="SignalP"/>
    </source>
</evidence>
<protein>
    <submittedName>
        <fullName evidence="2">Uncharacterized protein</fullName>
    </submittedName>
</protein>
<sequence>LFSVNFILTSSPAFLLLIFCLVDLSIDENQHTVWVVFQVDFPVPTVTAREAPAVMIGLQARLKECIIILIYRRSDIQ</sequence>
<name>A0A5F9D7S6_RABIT</name>
<dbReference type="GO" id="GO:0005576">
    <property type="term" value="C:extracellular region"/>
    <property type="evidence" value="ECO:0007669"/>
    <property type="project" value="InterPro"/>
</dbReference>
<dbReference type="Ensembl" id="ENSOCUT00000036932.1">
    <property type="protein sequence ID" value="ENSOCUP00000041296.1"/>
    <property type="gene ID" value="ENSOCUG00000039098.1"/>
</dbReference>
<organism evidence="2 3">
    <name type="scientific">Oryctolagus cuniculus</name>
    <name type="common">Rabbit</name>
    <dbReference type="NCBI Taxonomy" id="9986"/>
    <lineage>
        <taxon>Eukaryota</taxon>
        <taxon>Metazoa</taxon>
        <taxon>Chordata</taxon>
        <taxon>Craniata</taxon>
        <taxon>Vertebrata</taxon>
        <taxon>Euteleostomi</taxon>
        <taxon>Mammalia</taxon>
        <taxon>Eutheria</taxon>
        <taxon>Euarchontoglires</taxon>
        <taxon>Glires</taxon>
        <taxon>Lagomorpha</taxon>
        <taxon>Leporidae</taxon>
        <taxon>Oryctolagus</taxon>
    </lineage>
</organism>
<dbReference type="InterPro" id="IPR007990">
    <property type="entry name" value="PIP"/>
</dbReference>
<dbReference type="Proteomes" id="UP000001811">
    <property type="component" value="Chromosome 7"/>
</dbReference>
<keyword evidence="3" id="KW-1185">Reference proteome</keyword>
<evidence type="ECO:0000313" key="3">
    <source>
        <dbReference type="Proteomes" id="UP000001811"/>
    </source>
</evidence>
<keyword evidence="1" id="KW-0732">Signal</keyword>
<reference evidence="2" key="3">
    <citation type="submission" date="2025-09" db="UniProtKB">
        <authorList>
            <consortium name="Ensembl"/>
        </authorList>
    </citation>
    <scope>IDENTIFICATION</scope>
    <source>
        <strain evidence="2">Thorbecke</strain>
    </source>
</reference>